<protein>
    <submittedName>
        <fullName evidence="3">Alpha/beta hydrolase</fullName>
    </submittedName>
</protein>
<evidence type="ECO:0000313" key="6">
    <source>
        <dbReference type="Proteomes" id="UP000275024"/>
    </source>
</evidence>
<dbReference type="InterPro" id="IPR000073">
    <property type="entry name" value="AB_hydrolase_1"/>
</dbReference>
<dbReference type="GO" id="GO:0016787">
    <property type="term" value="F:hydrolase activity"/>
    <property type="evidence" value="ECO:0007669"/>
    <property type="project" value="UniProtKB-KW"/>
</dbReference>
<dbReference type="Proteomes" id="UP000268652">
    <property type="component" value="Unassembled WGS sequence"/>
</dbReference>
<dbReference type="Proteomes" id="UP000275024">
    <property type="component" value="Unassembled WGS sequence"/>
</dbReference>
<reference evidence="5 6" key="1">
    <citation type="submission" date="2018-09" db="EMBL/GenBank/DDBJ databases">
        <title>Streptomyces sp. nov. DS1-2, an endophytic actinomycete isolated from roots of Dendrobium scabrilingue.</title>
        <authorList>
            <person name="Kuncharoen N."/>
            <person name="Kudo T."/>
            <person name="Ohkuma M."/>
            <person name="Yuki M."/>
            <person name="Tanasupawat S."/>
        </authorList>
    </citation>
    <scope>NUCLEOTIDE SEQUENCE [LARGE SCALE GENOMIC DNA]</scope>
    <source>
        <strain evidence="3 6">AZ1-7</strain>
        <strain evidence="4 5">DS1-2</strain>
    </source>
</reference>
<evidence type="ECO:0000313" key="4">
    <source>
        <dbReference type="EMBL" id="RKN17638.1"/>
    </source>
</evidence>
<name>A0A3A9WI68_9ACTN</name>
<feature type="region of interest" description="Disordered" evidence="1">
    <location>
        <begin position="1"/>
        <end position="22"/>
    </location>
</feature>
<dbReference type="OrthoDB" id="9785847at2"/>
<feature type="domain" description="AB hydrolase-1" evidence="2">
    <location>
        <begin position="49"/>
        <end position="280"/>
    </location>
</feature>
<dbReference type="EMBL" id="RBDX01000024">
    <property type="protein sequence ID" value="RKN05807.1"/>
    <property type="molecule type" value="Genomic_DNA"/>
</dbReference>
<evidence type="ECO:0000313" key="3">
    <source>
        <dbReference type="EMBL" id="RKN05807.1"/>
    </source>
</evidence>
<dbReference type="PANTHER" id="PTHR43798">
    <property type="entry name" value="MONOACYLGLYCEROL LIPASE"/>
    <property type="match status" value="1"/>
</dbReference>
<dbReference type="AlphaFoldDB" id="A0A3A9WI68"/>
<evidence type="ECO:0000259" key="2">
    <source>
        <dbReference type="Pfam" id="PF12697"/>
    </source>
</evidence>
<organism evidence="3 6">
    <name type="scientific">Streptomyces radicis</name>
    <dbReference type="NCBI Taxonomy" id="1750517"/>
    <lineage>
        <taxon>Bacteria</taxon>
        <taxon>Bacillati</taxon>
        <taxon>Actinomycetota</taxon>
        <taxon>Actinomycetes</taxon>
        <taxon>Kitasatosporales</taxon>
        <taxon>Streptomycetaceae</taxon>
        <taxon>Streptomyces</taxon>
    </lineage>
</organism>
<proteinExistence type="predicted"/>
<gene>
    <name evidence="4" type="ORF">D7318_23470</name>
    <name evidence="3" type="ORF">D7319_24060</name>
</gene>
<dbReference type="EMBL" id="RBDY01000022">
    <property type="protein sequence ID" value="RKN17638.1"/>
    <property type="molecule type" value="Genomic_DNA"/>
</dbReference>
<evidence type="ECO:0000256" key="1">
    <source>
        <dbReference type="SAM" id="MobiDB-lite"/>
    </source>
</evidence>
<dbReference type="InterPro" id="IPR029058">
    <property type="entry name" value="AB_hydrolase_fold"/>
</dbReference>
<evidence type="ECO:0000313" key="5">
    <source>
        <dbReference type="Proteomes" id="UP000268652"/>
    </source>
</evidence>
<sequence>MRHRAESSRGEPIADPEAVGVRSESLTVPDVFRPAAVDTGTPPGGGAPLLLLHGWSCDGEDWAALLPLLSPHHRLLVPDLPGHGGTPDRPDRCAPREVAADLAAWLRDLGTGPVIAVGHSMGGQVAGALAVEHPRLVHSVVTLATGYGGDGADAAARAAAEQEALLREGTAWAVRALADKFAEATPPALRRRHEGLLAAMDPGVLARYREGMYLARGAFGLRSAAEVYLRRRRCPTLAVHSSAAAAAWERSLPAHPRSRVVLWEGAGHFLHEERPTELARLLRSWCSPGG</sequence>
<dbReference type="Pfam" id="PF12697">
    <property type="entry name" value="Abhydrolase_6"/>
    <property type="match status" value="1"/>
</dbReference>
<comment type="caution">
    <text evidence="3">The sequence shown here is derived from an EMBL/GenBank/DDBJ whole genome shotgun (WGS) entry which is preliminary data.</text>
</comment>
<keyword evidence="5" id="KW-1185">Reference proteome</keyword>
<accession>A0A3A9WI68</accession>
<dbReference type="SUPFAM" id="SSF53474">
    <property type="entry name" value="alpha/beta-Hydrolases"/>
    <property type="match status" value="1"/>
</dbReference>
<dbReference type="PRINTS" id="PR00111">
    <property type="entry name" value="ABHYDROLASE"/>
</dbReference>
<keyword evidence="3" id="KW-0378">Hydrolase</keyword>
<dbReference type="InterPro" id="IPR050266">
    <property type="entry name" value="AB_hydrolase_sf"/>
</dbReference>
<dbReference type="Gene3D" id="3.40.50.1820">
    <property type="entry name" value="alpha/beta hydrolase"/>
    <property type="match status" value="1"/>
</dbReference>